<evidence type="ECO:0000256" key="1">
    <source>
        <dbReference type="SAM" id="MobiDB-lite"/>
    </source>
</evidence>
<evidence type="ECO:0000313" key="5">
    <source>
        <dbReference type="Proteomes" id="UP000242181"/>
    </source>
</evidence>
<keyword evidence="2" id="KW-0812">Transmembrane</keyword>
<dbReference type="Pfam" id="PF05036">
    <property type="entry name" value="SPOR"/>
    <property type="match status" value="1"/>
</dbReference>
<dbReference type="PROSITE" id="PS51724">
    <property type="entry name" value="SPOR"/>
    <property type="match status" value="1"/>
</dbReference>
<feature type="transmembrane region" description="Helical" evidence="2">
    <location>
        <begin position="222"/>
        <end position="242"/>
    </location>
</feature>
<sequence length="447" mass="49290">MTETVRIPLDSQQRLLERLLHLSRLNTDLVLLTGPSGAGKSFLAGLLAEQSDLLMPARLDARALDTNARFRDTLLGHWFAGAVFDADDALYDSMSRLLPGGPGKRLLVVDNAPWLNEVLLQELAGLYALAERDRPFMLLLGHADWAREVRRQLDDAHIGPVLEVEVPELSEEDRQQLWQALGRRPPADAPAVRYPGDLTGTMEPPMRKPVYQQWLEQKSVKILLTALILLGLVILIVSLLGGREPARSGPVRPMADTALPEPAPSVPLVLAPEPAEPAPAEPVADNAPVRDWPAAPLPESPRVDTRVADSPDDSDKERVVIEDEVVSRLLQRERGKEAPAVEPVRPVAPAPVSPLSVLMQKPAGRYTLQLMAGRERSLLEPLAERHRLSPAWVYPRSINGQNWFVLVYGDFESPEQARRAIGGLPAELQAAKPWPKPFGQVQKEVKP</sequence>
<dbReference type="Proteomes" id="UP000242181">
    <property type="component" value="Unassembled WGS sequence"/>
</dbReference>
<keyword evidence="5" id="KW-1185">Reference proteome</keyword>
<organism evidence="4 5">
    <name type="scientific">Zobellella taiwanensis</name>
    <dbReference type="NCBI Taxonomy" id="347535"/>
    <lineage>
        <taxon>Bacteria</taxon>
        <taxon>Pseudomonadati</taxon>
        <taxon>Pseudomonadota</taxon>
        <taxon>Gammaproteobacteria</taxon>
        <taxon>Aeromonadales</taxon>
        <taxon>Aeromonadaceae</taxon>
        <taxon>Zobellella</taxon>
    </lineage>
</organism>
<name>A0A2P7R453_9GAMM</name>
<reference evidence="4 5" key="1">
    <citation type="submission" date="2018-03" db="EMBL/GenBank/DDBJ databases">
        <title>The draft genome of Zobellella taiwanensis JCM 13381.</title>
        <authorList>
            <person name="Liu L."/>
            <person name="Li L."/>
            <person name="Wang T."/>
            <person name="Zhang X."/>
            <person name="Liang L."/>
        </authorList>
    </citation>
    <scope>NUCLEOTIDE SEQUENCE [LARGE SCALE GENOMIC DNA]</scope>
    <source>
        <strain evidence="4 5">JCM 13381</strain>
    </source>
</reference>
<dbReference type="RefSeq" id="WP_106452799.1">
    <property type="nucleotide sequence ID" value="NZ_PXYH01000006.1"/>
</dbReference>
<accession>A0A2P7R453</accession>
<dbReference type="AlphaFoldDB" id="A0A2P7R453"/>
<dbReference type="InterPro" id="IPR036680">
    <property type="entry name" value="SPOR-like_sf"/>
</dbReference>
<feature type="compositionally biased region" description="Basic and acidic residues" evidence="1">
    <location>
        <begin position="301"/>
        <end position="315"/>
    </location>
</feature>
<proteinExistence type="predicted"/>
<dbReference type="InterPro" id="IPR007730">
    <property type="entry name" value="SPOR-like_dom"/>
</dbReference>
<dbReference type="Gene3D" id="3.30.70.1070">
    <property type="entry name" value="Sporulation related repeat"/>
    <property type="match status" value="1"/>
</dbReference>
<evidence type="ECO:0000256" key="2">
    <source>
        <dbReference type="SAM" id="Phobius"/>
    </source>
</evidence>
<keyword evidence="2" id="KW-1133">Transmembrane helix</keyword>
<dbReference type="EMBL" id="PXYH01000006">
    <property type="protein sequence ID" value="PSJ45002.1"/>
    <property type="molecule type" value="Genomic_DNA"/>
</dbReference>
<keyword evidence="2" id="KW-0472">Membrane</keyword>
<evidence type="ECO:0000313" key="4">
    <source>
        <dbReference type="EMBL" id="PSJ45002.1"/>
    </source>
</evidence>
<evidence type="ECO:0000259" key="3">
    <source>
        <dbReference type="PROSITE" id="PS51724"/>
    </source>
</evidence>
<dbReference type="Pfam" id="PF13191">
    <property type="entry name" value="AAA_16"/>
    <property type="match status" value="1"/>
</dbReference>
<dbReference type="InterPro" id="IPR041664">
    <property type="entry name" value="AAA_16"/>
</dbReference>
<dbReference type="SUPFAM" id="SSF52540">
    <property type="entry name" value="P-loop containing nucleoside triphosphate hydrolases"/>
    <property type="match status" value="1"/>
</dbReference>
<gene>
    <name evidence="4" type="ORF">C7I36_05920</name>
</gene>
<feature type="region of interest" description="Disordered" evidence="1">
    <location>
        <begin position="271"/>
        <end position="315"/>
    </location>
</feature>
<dbReference type="InterPro" id="IPR027417">
    <property type="entry name" value="P-loop_NTPase"/>
</dbReference>
<comment type="caution">
    <text evidence="4">The sequence shown here is derived from an EMBL/GenBank/DDBJ whole genome shotgun (WGS) entry which is preliminary data.</text>
</comment>
<dbReference type="OrthoDB" id="6189127at2"/>
<dbReference type="GO" id="GO:0042834">
    <property type="term" value="F:peptidoglycan binding"/>
    <property type="evidence" value="ECO:0007669"/>
    <property type="project" value="InterPro"/>
</dbReference>
<feature type="domain" description="SPOR" evidence="3">
    <location>
        <begin position="360"/>
        <end position="437"/>
    </location>
</feature>
<protein>
    <recommendedName>
        <fullName evidence="3">SPOR domain-containing protein</fullName>
    </recommendedName>
</protein>
<dbReference type="Gene3D" id="3.40.50.300">
    <property type="entry name" value="P-loop containing nucleotide triphosphate hydrolases"/>
    <property type="match status" value="1"/>
</dbReference>